<organism evidence="1 2">
    <name type="scientific">Paramecium tetraurelia</name>
    <dbReference type="NCBI Taxonomy" id="5888"/>
    <lineage>
        <taxon>Eukaryota</taxon>
        <taxon>Sar</taxon>
        <taxon>Alveolata</taxon>
        <taxon>Ciliophora</taxon>
        <taxon>Intramacronucleata</taxon>
        <taxon>Oligohymenophorea</taxon>
        <taxon>Peniculida</taxon>
        <taxon>Parameciidae</taxon>
        <taxon>Paramecium</taxon>
    </lineage>
</organism>
<proteinExistence type="predicted"/>
<dbReference type="InterPro" id="IPR011990">
    <property type="entry name" value="TPR-like_helical_dom_sf"/>
</dbReference>
<dbReference type="STRING" id="5888.A0DU43"/>
<dbReference type="InParanoid" id="A0DU43"/>
<accession>A0DU43</accession>
<dbReference type="OMA" id="FLMIRID"/>
<dbReference type="GeneID" id="5039734"/>
<evidence type="ECO:0000313" key="2">
    <source>
        <dbReference type="Proteomes" id="UP000000600"/>
    </source>
</evidence>
<evidence type="ECO:0000313" key="1">
    <source>
        <dbReference type="EMBL" id="CAK86560.1"/>
    </source>
</evidence>
<protein>
    <recommendedName>
        <fullName evidence="3">Tetratricopeptide repeat protein</fullName>
    </recommendedName>
</protein>
<dbReference type="OrthoDB" id="298112at2759"/>
<evidence type="ECO:0008006" key="3">
    <source>
        <dbReference type="Google" id="ProtNLM"/>
    </source>
</evidence>
<dbReference type="Gene3D" id="1.25.40.10">
    <property type="entry name" value="Tetratricopeptide repeat domain"/>
    <property type="match status" value="1"/>
</dbReference>
<dbReference type="eggNOG" id="ENOG502SYVG">
    <property type="taxonomic scope" value="Eukaryota"/>
</dbReference>
<dbReference type="AlphaFoldDB" id="A0DU43"/>
<dbReference type="HOGENOM" id="CLU_451647_0_0_1"/>
<dbReference type="SUPFAM" id="SSF48452">
    <property type="entry name" value="TPR-like"/>
    <property type="match status" value="1"/>
</dbReference>
<sequence length="616" mass="71305">MQELKSPKLLNNLVSNVQKKQNPIPPSTDVNILQQILDQVQPVEIIHNNNDDGQGLANHKRNNKALKINEDQAEQQLIDFIQLGIQDFEANQYSQCVYHLKQAEQILTAISYSNPLIHYFLMIRIDLGVVYYAIGWLEQAFTCFEDAILALKKTPRTDQEGYLLSIIRLHCYLQCCIILSESGQHSEALAFAKMAIRKSSKILIDLQKYLQSQIHQSVIEDILRKSIPILKPKHQTIVQSYQVQTQAAQESYDQVYSGCPQEYIQRANILQFIQMNPVNLSNFNHVMNFPTNQQYLHLICLFVISLYCTSTESKFTQKVESCCFSEAENYLSRALEIAYLYLPKDLPLITQLLNVHNRFYDISKQVCICMKHQAIDEDAKIKMDQGHFEIVLLKPVIESQKCGFVIPIIRKSKFIGMKSRTRSMKEQQFSNTKQANFNIEPEHQILEVQSRTHKRKLRSVSTTNKYKPNSPKWVNHQLAEVYLQQQYPFKSIQIKKQYQKYNNKTVELGSGKNSANQNGKLNRSENQIKKKQLNIQLMITNNINQTSSTQNSNGGQPIQIPNVTQQQLFKKKKNNSSFNFDQITTKSPGNLFVQKQRDEKKLSTIQQKFKSVIKQY</sequence>
<dbReference type="EMBL" id="CT868585">
    <property type="protein sequence ID" value="CAK86560.1"/>
    <property type="molecule type" value="Genomic_DNA"/>
</dbReference>
<reference evidence="1 2" key="1">
    <citation type="journal article" date="2006" name="Nature">
        <title>Global trends of whole-genome duplications revealed by the ciliate Paramecium tetraurelia.</title>
        <authorList>
            <consortium name="Genoscope"/>
            <person name="Aury J.-M."/>
            <person name="Jaillon O."/>
            <person name="Duret L."/>
            <person name="Noel B."/>
            <person name="Jubin C."/>
            <person name="Porcel B.M."/>
            <person name="Segurens B."/>
            <person name="Daubin V."/>
            <person name="Anthouard V."/>
            <person name="Aiach N."/>
            <person name="Arnaiz O."/>
            <person name="Billaut A."/>
            <person name="Beisson J."/>
            <person name="Blanc I."/>
            <person name="Bouhouche K."/>
            <person name="Camara F."/>
            <person name="Duharcourt S."/>
            <person name="Guigo R."/>
            <person name="Gogendeau D."/>
            <person name="Katinka M."/>
            <person name="Keller A.-M."/>
            <person name="Kissmehl R."/>
            <person name="Klotz C."/>
            <person name="Koll F."/>
            <person name="Le Moue A."/>
            <person name="Lepere C."/>
            <person name="Malinsky S."/>
            <person name="Nowacki M."/>
            <person name="Nowak J.K."/>
            <person name="Plattner H."/>
            <person name="Poulain J."/>
            <person name="Ruiz F."/>
            <person name="Serrano V."/>
            <person name="Zagulski M."/>
            <person name="Dessen P."/>
            <person name="Betermier M."/>
            <person name="Weissenbach J."/>
            <person name="Scarpelli C."/>
            <person name="Schachter V."/>
            <person name="Sperling L."/>
            <person name="Meyer E."/>
            <person name="Cohen J."/>
            <person name="Wincker P."/>
        </authorList>
    </citation>
    <scope>NUCLEOTIDE SEQUENCE [LARGE SCALE GENOMIC DNA]</scope>
    <source>
        <strain evidence="1 2">Stock d4-2</strain>
    </source>
</reference>
<dbReference type="RefSeq" id="XP_001453957.1">
    <property type="nucleotide sequence ID" value="XM_001453920.1"/>
</dbReference>
<dbReference type="Proteomes" id="UP000000600">
    <property type="component" value="Unassembled WGS sequence"/>
</dbReference>
<gene>
    <name evidence="1" type="ORF">GSPATT00020231001</name>
</gene>
<dbReference type="KEGG" id="ptm:GSPATT00020231001"/>
<keyword evidence="2" id="KW-1185">Reference proteome</keyword>
<name>A0DU43_PARTE</name>